<keyword evidence="9 16" id="KW-0479">Metal-binding</keyword>
<keyword evidence="7" id="KW-0963">Cytoplasm</keyword>
<comment type="function">
    <text evidence="14">E3 ubiquitin-protein ligase component of the ribosome quality control complex (RQC), a ribosome-associated complex that mediates ubiquitination and extraction of incompletely synthesized nascent chains for proteasomal degradation. Mediates ubiquitination of proteins derived from mRNAs lacking stop codons (non-stop proteins) and other translation arrest products induced by poly-lysine sequences and tandem rare codons. Ubiquitination leads to CDC48 recruitment for extraction and degradation of the incomplete translation product. May indirectly play a role in chromatin function and transcription.</text>
</comment>
<evidence type="ECO:0000256" key="13">
    <source>
        <dbReference type="ARBA" id="ARBA00022833"/>
    </source>
</evidence>
<dbReference type="InterPro" id="IPR039804">
    <property type="entry name" value="RING-CH-C4HC3_LTN1"/>
</dbReference>
<dbReference type="InterPro" id="IPR013083">
    <property type="entry name" value="Znf_RING/FYVE/PHD"/>
</dbReference>
<evidence type="ECO:0000256" key="14">
    <source>
        <dbReference type="ARBA" id="ARBA00055150"/>
    </source>
</evidence>
<feature type="compositionally biased region" description="Basic residues" evidence="17">
    <location>
        <begin position="14"/>
        <end position="23"/>
    </location>
</feature>
<evidence type="ECO:0000256" key="9">
    <source>
        <dbReference type="ARBA" id="ARBA00022723"/>
    </source>
</evidence>
<evidence type="ECO:0000259" key="18">
    <source>
        <dbReference type="PROSITE" id="PS50089"/>
    </source>
</evidence>
<comment type="subcellular location">
    <subcellularLocation>
        <location evidence="2">Cytoplasm</location>
        <location evidence="2">Cytosol</location>
    </subcellularLocation>
</comment>
<organism evidence="20">
    <name type="scientific">Laccaria bicolor (strain S238N-H82 / ATCC MYA-4686)</name>
    <name type="common">Bicoloured deceiver</name>
    <name type="synonym">Laccaria laccata var. bicolor</name>
    <dbReference type="NCBI Taxonomy" id="486041"/>
    <lineage>
        <taxon>Eukaryota</taxon>
        <taxon>Fungi</taxon>
        <taxon>Dikarya</taxon>
        <taxon>Basidiomycota</taxon>
        <taxon>Agaricomycotina</taxon>
        <taxon>Agaricomycetes</taxon>
        <taxon>Agaricomycetidae</taxon>
        <taxon>Agaricales</taxon>
        <taxon>Agaricineae</taxon>
        <taxon>Hydnangiaceae</taxon>
        <taxon>Laccaria</taxon>
    </lineage>
</organism>
<dbReference type="Pfam" id="PF22999">
    <property type="entry name" value="LTN1_E3_ligase_6th"/>
    <property type="match status" value="1"/>
</dbReference>
<feature type="region of interest" description="Disordered" evidence="17">
    <location>
        <begin position="419"/>
        <end position="445"/>
    </location>
</feature>
<dbReference type="GO" id="GO:0043023">
    <property type="term" value="F:ribosomal large subunit binding"/>
    <property type="evidence" value="ECO:0007669"/>
    <property type="project" value="TreeGrafter"/>
</dbReference>
<dbReference type="InterPro" id="IPR054477">
    <property type="entry name" value="LTN1_E3_ligase_6th"/>
</dbReference>
<dbReference type="InParanoid" id="B0DLM0"/>
<dbReference type="FunFam" id="3.30.40.10:FF:000038">
    <property type="entry name" value="E3 ubiquitin-protein ligase listerin"/>
    <property type="match status" value="1"/>
</dbReference>
<comment type="pathway">
    <text evidence="3 16">Protein modification; protein ubiquitination.</text>
</comment>
<dbReference type="GO" id="GO:0005829">
    <property type="term" value="C:cytosol"/>
    <property type="evidence" value="ECO:0007669"/>
    <property type="project" value="UniProtKB-SubCell"/>
</dbReference>
<dbReference type="SUPFAM" id="SSF48371">
    <property type="entry name" value="ARM repeat"/>
    <property type="match status" value="1"/>
</dbReference>
<dbReference type="InterPro" id="IPR039795">
    <property type="entry name" value="LTN1/Rkr1"/>
</dbReference>
<dbReference type="RefSeq" id="XP_001884842.1">
    <property type="nucleotide sequence ID" value="XM_001884807.1"/>
</dbReference>
<dbReference type="SUPFAM" id="SSF57850">
    <property type="entry name" value="RING/U-box"/>
    <property type="match status" value="1"/>
</dbReference>
<dbReference type="InterPro" id="IPR001841">
    <property type="entry name" value="Znf_RING"/>
</dbReference>
<protein>
    <recommendedName>
        <fullName evidence="6 16">E3 ubiquitin-protein ligase listerin</fullName>
        <ecNumber evidence="5 16">2.3.2.27</ecNumber>
    </recommendedName>
    <alternativeName>
        <fullName evidence="16">RING-type E3 ubiquitin transferase listerin</fullName>
    </alternativeName>
</protein>
<dbReference type="GO" id="GO:1990116">
    <property type="term" value="P:ribosome-associated ubiquitin-dependent protein catabolic process"/>
    <property type="evidence" value="ECO:0007669"/>
    <property type="project" value="UniProtKB-UniRule"/>
</dbReference>
<keyword evidence="13 16" id="KW-0862">Zinc</keyword>
<keyword evidence="11 15" id="KW-0863">Zinc-finger</keyword>
<evidence type="ECO:0000256" key="8">
    <source>
        <dbReference type="ARBA" id="ARBA00022679"/>
    </source>
</evidence>
<dbReference type="KEGG" id="lbc:LACBIDRAFT_304430"/>
<dbReference type="CDD" id="cd16491">
    <property type="entry name" value="RING-CH-C4HC3_LTN1"/>
    <property type="match status" value="1"/>
</dbReference>
<feature type="compositionally biased region" description="Basic residues" evidence="17">
    <location>
        <begin position="34"/>
        <end position="47"/>
    </location>
</feature>
<dbReference type="GO" id="GO:0008270">
    <property type="term" value="F:zinc ion binding"/>
    <property type="evidence" value="ECO:0007669"/>
    <property type="project" value="UniProtKB-KW"/>
</dbReference>
<dbReference type="GO" id="GO:1990112">
    <property type="term" value="C:RQC complex"/>
    <property type="evidence" value="ECO:0007669"/>
    <property type="project" value="UniProtKB-UniRule"/>
</dbReference>
<dbReference type="HOGENOM" id="CLU_000945_0_0_1"/>
<dbReference type="PANTHER" id="PTHR12389">
    <property type="entry name" value="ZINC FINGER PROTEIN 294"/>
    <property type="match status" value="1"/>
</dbReference>
<dbReference type="Proteomes" id="UP000001194">
    <property type="component" value="Unassembled WGS sequence"/>
</dbReference>
<evidence type="ECO:0000256" key="17">
    <source>
        <dbReference type="SAM" id="MobiDB-lite"/>
    </source>
</evidence>
<dbReference type="PANTHER" id="PTHR12389:SF0">
    <property type="entry name" value="E3 UBIQUITIN-PROTEIN LIGASE LISTERIN"/>
    <property type="match status" value="1"/>
</dbReference>
<evidence type="ECO:0000256" key="15">
    <source>
        <dbReference type="PROSITE-ProRule" id="PRU00175"/>
    </source>
</evidence>
<dbReference type="OrthoDB" id="6108at2759"/>
<keyword evidence="10" id="KW-0677">Repeat</keyword>
<keyword evidence="12 16" id="KW-0833">Ubl conjugation pathway</keyword>
<feature type="region of interest" description="Disordered" evidence="17">
    <location>
        <begin position="246"/>
        <end position="289"/>
    </location>
</feature>
<evidence type="ECO:0000256" key="7">
    <source>
        <dbReference type="ARBA" id="ARBA00022490"/>
    </source>
</evidence>
<comment type="similarity">
    <text evidence="4 16">Belongs to the LTN1 family.</text>
</comment>
<dbReference type="UniPathway" id="UPA00143"/>
<proteinExistence type="inferred from homology"/>
<dbReference type="InterPro" id="IPR016024">
    <property type="entry name" value="ARM-type_fold"/>
</dbReference>
<dbReference type="Pfam" id="PF22958">
    <property type="entry name" value="Ltn1_1st"/>
    <property type="match status" value="2"/>
</dbReference>
<reference evidence="19 20" key="1">
    <citation type="journal article" date="2008" name="Nature">
        <title>The genome of Laccaria bicolor provides insights into mycorrhizal symbiosis.</title>
        <authorList>
            <person name="Martin F."/>
            <person name="Aerts A."/>
            <person name="Ahren D."/>
            <person name="Brun A."/>
            <person name="Danchin E.G.J."/>
            <person name="Duchaussoy F."/>
            <person name="Gibon J."/>
            <person name="Kohler A."/>
            <person name="Lindquist E."/>
            <person name="Pereda V."/>
            <person name="Salamov A."/>
            <person name="Shapiro H.J."/>
            <person name="Wuyts J."/>
            <person name="Blaudez D."/>
            <person name="Buee M."/>
            <person name="Brokstein P."/>
            <person name="Canbaeck B."/>
            <person name="Cohen D."/>
            <person name="Courty P.E."/>
            <person name="Coutinho P.M."/>
            <person name="Delaruelle C."/>
            <person name="Detter J.C."/>
            <person name="Deveau A."/>
            <person name="DiFazio S."/>
            <person name="Duplessis S."/>
            <person name="Fraissinet-Tachet L."/>
            <person name="Lucic E."/>
            <person name="Frey-Klett P."/>
            <person name="Fourrey C."/>
            <person name="Feussner I."/>
            <person name="Gay G."/>
            <person name="Grimwood J."/>
            <person name="Hoegger P.J."/>
            <person name="Jain P."/>
            <person name="Kilaru S."/>
            <person name="Labbe J."/>
            <person name="Lin Y.C."/>
            <person name="Legue V."/>
            <person name="Le Tacon F."/>
            <person name="Marmeisse R."/>
            <person name="Melayah D."/>
            <person name="Montanini B."/>
            <person name="Muratet M."/>
            <person name="Nehls U."/>
            <person name="Niculita-Hirzel H."/>
            <person name="Oudot-Le Secq M.P."/>
            <person name="Peter M."/>
            <person name="Quesneville H."/>
            <person name="Rajashekar B."/>
            <person name="Reich M."/>
            <person name="Rouhier N."/>
            <person name="Schmutz J."/>
            <person name="Yin T."/>
            <person name="Chalot M."/>
            <person name="Henrissat B."/>
            <person name="Kuees U."/>
            <person name="Lucas S."/>
            <person name="Van de Peer Y."/>
            <person name="Podila G.K."/>
            <person name="Polle A."/>
            <person name="Pukkila P.J."/>
            <person name="Richardson P.M."/>
            <person name="Rouze P."/>
            <person name="Sanders I.R."/>
            <person name="Stajich J.E."/>
            <person name="Tunlid A."/>
            <person name="Tuskan G."/>
            <person name="Grigoriev I.V."/>
        </authorList>
    </citation>
    <scope>NUCLEOTIDE SEQUENCE [LARGE SCALE GENOMIC DNA]</scope>
    <source>
        <strain evidence="20">S238N-H82 / ATCC MYA-4686</strain>
    </source>
</reference>
<evidence type="ECO:0000256" key="5">
    <source>
        <dbReference type="ARBA" id="ARBA00012483"/>
    </source>
</evidence>
<evidence type="ECO:0000256" key="6">
    <source>
        <dbReference type="ARBA" id="ARBA00017157"/>
    </source>
</evidence>
<feature type="compositionally biased region" description="Acidic residues" evidence="17">
    <location>
        <begin position="419"/>
        <end position="431"/>
    </location>
</feature>
<evidence type="ECO:0000256" key="2">
    <source>
        <dbReference type="ARBA" id="ARBA00004514"/>
    </source>
</evidence>
<sequence length="1803" mass="200401">MAKGHGKSSATSATKKKHAKKHAGPVDEPIPKEKKPKGKDRGKKKEPKQKIYIAPIKPAPIQPDPLETTGLAHKLPADLLVVLRSFNKKAQPTKQRALEELQSAWVDKCQKEGEDSPLVYTLVEMLPVWLHHISALFIHPSRRIRALTASLHTSFLQISPVRDQILFFLRETATPSQLESILGTWCIAAHDVDRVVSVSALKAWKDAVGSTTQSHLVLDDGRRASLVAFVQKTALYPSEMYVHLNPAPPVPPPPPPSKKTSIPTWKDDGEQNSRTKGDEQEEDEQDRKSRLRVGALGVARWILENIPSSSEDLKGLLLDPVLWTSLHHAEKCPWAAVEPFGWGQPNVRKAAWALVQTLLTTQKGHLKPVVPILGPAILRSAWVEPDLAVQTTMWQPLLTFLKEFPNSWELELELTGIIDEEGESSSEDEREMDERSKPTKPTYASTIGRPSSAYREFLQFLELGCSGSPMQGYPTVIIILSSIPSSLIASYSSSPLPDLFKSFWAAIDSRALSSLRRSATSAAFLASLLECMVFLLKRLRSDESRDGVDAGIIPRSSSETVEGLGQSLVKQEFTRVWNELAVEKLKVEERAAARLLAQTLESLYDMNWGLFNSAWSALSEAMRHAEETNSSINLTFSLLKVFYNRFKDGTPLKFAVSELLVELLISSVDKCRKAFDSGVPKSGSSPFDVLVAALDQFREGLFFDIRFSEPFDNLLSEHTYKSFTLSPTLVLSYLLHRNDDKKSLGLWHCLLSEIALQGDLALESIPPLLAASRQGHLPTHLKPKFDELDGLSGALLVKALTGPSGSNELAIVRQLFLSSDHFLSEPGFLALLRSVVEAFTWQVDSVLRGDKKHDALSLLNFAPSLDLISAVFAQPPKMLPSLDEFDALLPSIFFFAYLLPLCHGVDDGAHPTFGVARDLWTQWINLASVTQKERAVGVIKAQLKTFITDTQVRPLPEDILQLLSQNLPGVRAEIVAEIFPSAAELNEMLAAIPADAIDPSMGVIEPLIPPGFSENEQVSITGGTDKRGFSSYARIVDALLRLSTQDRIHAKQNLWALRHFIVLSVYARDFQSVSAPVRPSPVFAATSALAGVGEAFGRVDQMTAYLLLSSNDEQWRIKTLNAFLSGMKEELVGLSAFLMDVISYAKEGDGVRDTRVLSVVLDRILGDIDVEEADMWIQLARKLERLAPQTAMTIAAAIAATGTEPQKLDRYRNELAASLLGIRSDINGQGLLTLRKLAATAPDPDSEVVFLPQVRAVNVVKVFQQWVASDDEDVGEDVESAMIHVYIHLTPILQNLAGNHWEFIFDVLESVLENSQITDDEALVPLANALRLIIVLQDLTVTNKLLKADWDERSSVLLTMVRDIAQIRSDAAAASLPRSTCRELTLSIVHKLPPSLIDHDTLANVCLFTRHPCHFVHDAVCQMSHLITDSSVDVQKMAYQLLRVAARKRTEYLVIEAAAAAVTEAEREEETPVVQEIKAAGLIPAELLDIVQGEARHFVIDDDDDDDELSLFGWMLGWMLIFDLFTDASFKIKSGYVEQLRNSNLIVTQFIPTLLGLLRLDEGLPKVFKCDSWFVDEFYIELYETGTPSITLRVLAAHLFYRALLCVPSLIHTWVLDCKDRQLTYCVTTYTSTYFSPVLIRAELAHVRSPEAQAELADENLSVKVSMALNEVVASYLVDEHQLEIKLKIPVDWPLHRIEVKDTKPRGVDEDRWRAWVLAVQQTIWAHNGRITDGLGLFKKNVTLHFEGQVECAICYSIISVMDGSLPKKPCKTCKNRFHAGCLYKWCNSSHSSSCPLCRSDII</sequence>
<dbReference type="GO" id="GO:0016567">
    <property type="term" value="P:protein ubiquitination"/>
    <property type="evidence" value="ECO:0007669"/>
    <property type="project" value="UniProtKB-UniPathway"/>
</dbReference>
<feature type="compositionally biased region" description="Pro residues" evidence="17">
    <location>
        <begin position="246"/>
        <end position="257"/>
    </location>
</feature>
<dbReference type="Gene3D" id="3.30.40.10">
    <property type="entry name" value="Zinc/RING finger domain, C3HC4 (zinc finger)"/>
    <property type="match status" value="1"/>
</dbReference>
<comment type="catalytic activity">
    <reaction evidence="1 16">
        <text>S-ubiquitinyl-[E2 ubiquitin-conjugating enzyme]-L-cysteine + [acceptor protein]-L-lysine = [E2 ubiquitin-conjugating enzyme]-L-cysteine + N(6)-ubiquitinyl-[acceptor protein]-L-lysine.</text>
        <dbReference type="EC" id="2.3.2.27"/>
    </reaction>
</comment>
<dbReference type="InterPro" id="IPR054476">
    <property type="entry name" value="Ltn1_N"/>
</dbReference>
<name>B0DLM0_LACBS</name>
<comment type="subunit">
    <text evidence="16">Component of the ribosome quality control complex (RQC).</text>
</comment>
<feature type="domain" description="RING-type" evidence="18">
    <location>
        <begin position="1752"/>
        <end position="1799"/>
    </location>
</feature>
<evidence type="ECO:0000256" key="1">
    <source>
        <dbReference type="ARBA" id="ARBA00000900"/>
    </source>
</evidence>
<dbReference type="Pfam" id="PF23009">
    <property type="entry name" value="UBC_like"/>
    <property type="match status" value="1"/>
</dbReference>
<keyword evidence="8 16" id="KW-0808">Transferase</keyword>
<evidence type="ECO:0000256" key="3">
    <source>
        <dbReference type="ARBA" id="ARBA00004906"/>
    </source>
</evidence>
<dbReference type="GO" id="GO:0061630">
    <property type="term" value="F:ubiquitin protein ligase activity"/>
    <property type="evidence" value="ECO:0007669"/>
    <property type="project" value="UniProtKB-UniRule"/>
</dbReference>
<evidence type="ECO:0000256" key="4">
    <source>
        <dbReference type="ARBA" id="ARBA00007997"/>
    </source>
</evidence>
<evidence type="ECO:0000256" key="12">
    <source>
        <dbReference type="ARBA" id="ARBA00022786"/>
    </source>
</evidence>
<evidence type="ECO:0000256" key="10">
    <source>
        <dbReference type="ARBA" id="ARBA00022737"/>
    </source>
</evidence>
<dbReference type="PROSITE" id="PS50089">
    <property type="entry name" value="ZF_RING_2"/>
    <property type="match status" value="1"/>
</dbReference>
<accession>B0DLM0</accession>
<keyword evidence="20" id="KW-1185">Reference proteome</keyword>
<dbReference type="InterPro" id="IPR054478">
    <property type="entry name" value="LTN1_UBC"/>
</dbReference>
<comment type="function">
    <text evidence="16">E3 ubiquitin-protein ligase. Component of the ribosome quality control complex (RQC), a ribosome-associated complex that mediates ubiquitination and extraction of incompletely synthesized nascent chains for proteasomal degradation.</text>
</comment>
<dbReference type="GO" id="GO:0072344">
    <property type="term" value="P:rescue of stalled ribosome"/>
    <property type="evidence" value="ECO:0007669"/>
    <property type="project" value="UniProtKB-UniRule"/>
</dbReference>
<dbReference type="GeneID" id="6080348"/>
<gene>
    <name evidence="19" type="ORF">LACBIDRAFT_304430</name>
</gene>
<evidence type="ECO:0000313" key="19">
    <source>
        <dbReference type="EMBL" id="EDR04670.1"/>
    </source>
</evidence>
<dbReference type="STRING" id="486041.B0DLM0"/>
<evidence type="ECO:0000256" key="11">
    <source>
        <dbReference type="ARBA" id="ARBA00022771"/>
    </source>
</evidence>
<dbReference type="EMBL" id="DS547117">
    <property type="protein sequence ID" value="EDR04670.1"/>
    <property type="molecule type" value="Genomic_DNA"/>
</dbReference>
<evidence type="ECO:0000313" key="20">
    <source>
        <dbReference type="Proteomes" id="UP000001194"/>
    </source>
</evidence>
<feature type="region of interest" description="Disordered" evidence="17">
    <location>
        <begin position="1"/>
        <end position="52"/>
    </location>
</feature>
<feature type="compositionally biased region" description="Basic and acidic residues" evidence="17">
    <location>
        <begin position="265"/>
        <end position="278"/>
    </location>
</feature>
<dbReference type="EC" id="2.3.2.27" evidence="5 16"/>
<evidence type="ECO:0000256" key="16">
    <source>
        <dbReference type="RuleBase" id="RU367090"/>
    </source>
</evidence>